<reference evidence="1 2" key="1">
    <citation type="submission" date="2020-04" db="EMBL/GenBank/DDBJ databases">
        <authorList>
            <person name="De Canck E."/>
        </authorList>
    </citation>
    <scope>NUCLEOTIDE SEQUENCE [LARGE SCALE GENOMIC DNA]</scope>
    <source>
        <strain evidence="1 2">LMG 28138</strain>
    </source>
</reference>
<protein>
    <submittedName>
        <fullName evidence="1">Uncharacterized protein</fullName>
    </submittedName>
</protein>
<evidence type="ECO:0000313" key="2">
    <source>
        <dbReference type="Proteomes" id="UP000494115"/>
    </source>
</evidence>
<dbReference type="AlphaFoldDB" id="A0A6S7C9A4"/>
<proteinExistence type="predicted"/>
<name>A0A6S7C9A4_9BURK</name>
<dbReference type="EMBL" id="CADIKM010000006">
    <property type="protein sequence ID" value="CAB3784127.1"/>
    <property type="molecule type" value="Genomic_DNA"/>
</dbReference>
<evidence type="ECO:0000313" key="1">
    <source>
        <dbReference type="EMBL" id="CAB3784127.1"/>
    </source>
</evidence>
<organism evidence="1 2">
    <name type="scientific">Pararobbsia alpina</name>
    <dbReference type="NCBI Taxonomy" id="621374"/>
    <lineage>
        <taxon>Bacteria</taxon>
        <taxon>Pseudomonadati</taxon>
        <taxon>Pseudomonadota</taxon>
        <taxon>Betaproteobacteria</taxon>
        <taxon>Burkholderiales</taxon>
        <taxon>Burkholderiaceae</taxon>
        <taxon>Pararobbsia</taxon>
    </lineage>
</organism>
<dbReference type="RefSeq" id="WP_175104358.1">
    <property type="nucleotide sequence ID" value="NZ_CADIKM010000006.1"/>
</dbReference>
<gene>
    <name evidence="1" type="ORF">LMG28138_01744</name>
</gene>
<sequence>MDARVRRVLDEALEQVQGTDITPADFAGNYAFCLGIVMGGCACGGISESEANEERANLMALAALYEVRQKVRLSLPN</sequence>
<keyword evidence="2" id="KW-1185">Reference proteome</keyword>
<accession>A0A6S7C9A4</accession>
<dbReference type="Proteomes" id="UP000494115">
    <property type="component" value="Unassembled WGS sequence"/>
</dbReference>